<organism evidence="2 3">
    <name type="scientific">Oryza rufipogon</name>
    <name type="common">Brownbeard rice</name>
    <name type="synonym">Asian wild rice</name>
    <dbReference type="NCBI Taxonomy" id="4529"/>
    <lineage>
        <taxon>Eukaryota</taxon>
        <taxon>Viridiplantae</taxon>
        <taxon>Streptophyta</taxon>
        <taxon>Embryophyta</taxon>
        <taxon>Tracheophyta</taxon>
        <taxon>Spermatophyta</taxon>
        <taxon>Magnoliopsida</taxon>
        <taxon>Liliopsida</taxon>
        <taxon>Poales</taxon>
        <taxon>Poaceae</taxon>
        <taxon>BOP clade</taxon>
        <taxon>Oryzoideae</taxon>
        <taxon>Oryzeae</taxon>
        <taxon>Oryzinae</taxon>
        <taxon>Oryza</taxon>
    </lineage>
</organism>
<reference evidence="3" key="1">
    <citation type="submission" date="2013-06" db="EMBL/GenBank/DDBJ databases">
        <authorList>
            <person name="Zhao Q."/>
        </authorList>
    </citation>
    <scope>NUCLEOTIDE SEQUENCE</scope>
    <source>
        <strain evidence="3">cv. W1943</strain>
    </source>
</reference>
<accession>A0A0E0QH50</accession>
<feature type="region of interest" description="Disordered" evidence="1">
    <location>
        <begin position="63"/>
        <end position="107"/>
    </location>
</feature>
<dbReference type="AlphaFoldDB" id="A0A0E0QH50"/>
<dbReference type="HOGENOM" id="CLU_2214299_0_0_1"/>
<evidence type="ECO:0000313" key="2">
    <source>
        <dbReference type="EnsemblPlants" id="ORUFI08G11240.1"/>
    </source>
</evidence>
<dbReference type="Gramene" id="ORUFI08G11240.1">
    <property type="protein sequence ID" value="ORUFI08G11240.1"/>
    <property type="gene ID" value="ORUFI08G11240"/>
</dbReference>
<evidence type="ECO:0000256" key="1">
    <source>
        <dbReference type="SAM" id="MobiDB-lite"/>
    </source>
</evidence>
<reference evidence="2" key="2">
    <citation type="submission" date="2015-06" db="UniProtKB">
        <authorList>
            <consortium name="EnsemblPlants"/>
        </authorList>
    </citation>
    <scope>IDENTIFICATION</scope>
</reference>
<evidence type="ECO:0000313" key="3">
    <source>
        <dbReference type="Proteomes" id="UP000008022"/>
    </source>
</evidence>
<sequence>MSMNDEVSLLEDGEVKPLVRVESMNGLETKLWRWWRSPALPRWPSSGVDSGAHGTRGAAVVASAWRGSNTGEAGGAGDPRGEGEAAAALRLGHETRDNTSVASAPYR</sequence>
<dbReference type="Proteomes" id="UP000008022">
    <property type="component" value="Unassembled WGS sequence"/>
</dbReference>
<keyword evidence="3" id="KW-1185">Reference proteome</keyword>
<feature type="compositionally biased region" description="Polar residues" evidence="1">
    <location>
        <begin position="98"/>
        <end position="107"/>
    </location>
</feature>
<name>A0A0E0QH50_ORYRU</name>
<proteinExistence type="predicted"/>
<dbReference type="EnsemblPlants" id="ORUFI08G11240.1">
    <property type="protein sequence ID" value="ORUFI08G11240.1"/>
    <property type="gene ID" value="ORUFI08G11240"/>
</dbReference>
<protein>
    <submittedName>
        <fullName evidence="2">Uncharacterized protein</fullName>
    </submittedName>
</protein>